<keyword evidence="1" id="KW-0812">Transmembrane</keyword>
<dbReference type="AlphaFoldDB" id="A0A6M5YV69"/>
<dbReference type="InterPro" id="IPR048329">
    <property type="entry name" value="PcRGLX_1st"/>
</dbReference>
<keyword evidence="5" id="KW-1185">Reference proteome</keyword>
<dbReference type="Pfam" id="PF19501">
    <property type="entry name" value="PcRGLX_1st"/>
    <property type="match status" value="1"/>
</dbReference>
<dbReference type="PANTHER" id="PTHR40081:SF1">
    <property type="entry name" value="TAT PATHWAY SIGNAL SEQUENCE DOMAIN PROTEIN"/>
    <property type="match status" value="1"/>
</dbReference>
<dbReference type="InterPro" id="IPR048330">
    <property type="entry name" value="PcRGLX/YetA_2nd"/>
</dbReference>
<dbReference type="KEGG" id="ftj:FTUN_4954"/>
<feature type="transmembrane region" description="Helical" evidence="1">
    <location>
        <begin position="862"/>
        <end position="884"/>
    </location>
</feature>
<accession>A0A6M5YV69</accession>
<evidence type="ECO:0000256" key="1">
    <source>
        <dbReference type="SAM" id="Phobius"/>
    </source>
</evidence>
<proteinExistence type="predicted"/>
<keyword evidence="1" id="KW-0472">Membrane</keyword>
<reference evidence="5" key="1">
    <citation type="submission" date="2020-05" db="EMBL/GenBank/DDBJ databases">
        <title>Frigoriglobus tundricola gen. nov., sp. nov., a psychrotolerant cellulolytic planctomycete of the family Gemmataceae with two divergent copies of 16S rRNA gene.</title>
        <authorList>
            <person name="Kulichevskaya I.S."/>
            <person name="Ivanova A.A."/>
            <person name="Naumoff D.G."/>
            <person name="Beletsky A.V."/>
            <person name="Rijpstra W.I.C."/>
            <person name="Sinninghe Damste J.S."/>
            <person name="Mardanov A.V."/>
            <person name="Ravin N.V."/>
            <person name="Dedysh S.N."/>
        </authorList>
    </citation>
    <scope>NUCLEOTIDE SEQUENCE [LARGE SCALE GENOMIC DNA]</scope>
    <source>
        <strain evidence="5">PL17</strain>
    </source>
</reference>
<evidence type="ECO:0000259" key="3">
    <source>
        <dbReference type="Pfam" id="PF21345"/>
    </source>
</evidence>
<feature type="domain" description="PcRGLX/YetA-like N-terminal RIFT barrel" evidence="2">
    <location>
        <begin position="12"/>
        <end position="62"/>
    </location>
</feature>
<evidence type="ECO:0000313" key="4">
    <source>
        <dbReference type="EMBL" id="QJW97380.1"/>
    </source>
</evidence>
<gene>
    <name evidence="4" type="ORF">FTUN_4954</name>
</gene>
<dbReference type="RefSeq" id="WP_227254405.1">
    <property type="nucleotide sequence ID" value="NZ_CP053452.2"/>
</dbReference>
<protein>
    <submittedName>
        <fullName evidence="4">Uncharacterized protein</fullName>
    </submittedName>
</protein>
<name>A0A6M5YV69_9BACT</name>
<evidence type="ECO:0000313" key="5">
    <source>
        <dbReference type="Proteomes" id="UP000503447"/>
    </source>
</evidence>
<dbReference type="Proteomes" id="UP000503447">
    <property type="component" value="Chromosome"/>
</dbReference>
<dbReference type="PANTHER" id="PTHR40081">
    <property type="entry name" value="CONCANAVALIN A-LIKE LECTIN/GLUCANASE"/>
    <property type="match status" value="1"/>
</dbReference>
<dbReference type="InterPro" id="IPR045793">
    <property type="entry name" value="PcRGLX/YetA-like"/>
</dbReference>
<dbReference type="EMBL" id="CP053452">
    <property type="protein sequence ID" value="QJW97380.1"/>
    <property type="molecule type" value="Genomic_DNA"/>
</dbReference>
<organism evidence="4 5">
    <name type="scientific">Frigoriglobus tundricola</name>
    <dbReference type="NCBI Taxonomy" id="2774151"/>
    <lineage>
        <taxon>Bacteria</taxon>
        <taxon>Pseudomonadati</taxon>
        <taxon>Planctomycetota</taxon>
        <taxon>Planctomycetia</taxon>
        <taxon>Gemmatales</taxon>
        <taxon>Gemmataceae</taxon>
        <taxon>Frigoriglobus</taxon>
    </lineage>
</organism>
<evidence type="ECO:0000259" key="2">
    <source>
        <dbReference type="Pfam" id="PF19501"/>
    </source>
</evidence>
<feature type="domain" description="PcRGLX/YetA-like central beta-sandwich" evidence="3">
    <location>
        <begin position="91"/>
        <end position="215"/>
    </location>
</feature>
<keyword evidence="1" id="KW-1133">Transmembrane helix</keyword>
<dbReference type="Pfam" id="PF21345">
    <property type="entry name" value="PcRGLX_2nd"/>
    <property type="match status" value="1"/>
</dbReference>
<sequence length="885" mass="98803">MDAVELNVISPPTGRGPVTTGVPWPRGKLLDSQKLVLRDATGKAVRLQARATDRWPDGSVRWVLLDWIAEAGAGPYRVAVGEPVAVEGPGVKVEASEDWVSVDTGAAQFKFDNETTGFLFRMCSVRKTLYPTEAFGCAIKDNLAREAKFQWDEDLEASWGETGLWAVEVEETGPVRASVRLRGAFYLPPSGVLTQYVARLHFFADSSAVRFDLTLCNPYRAAHPGGLWDLGDGGSVFLKDATLTFKLSGERSTIVCSPELGAPAGECAAPFELYQDSSGGENWKSTNHLNRKREVPVTFRGYRLKLGPQERSGLRATPLVTLSRGEHAVGIAVPHFWQNFPMAVEATDDALTLKLLPKQFRDVHELQGGEQKTWTFAVAFGPDATPESLEWFRQPAKAFASPKWYCDSGAIPYLTPKADDPNRDYLELVHSAIEGTDTFDAKRETIDEYGWRHFGDIYGDHEAVYHTGPTPMVSHYNNQYDPVAGFGYQFLRSADLRWLRHMEELAQHVIDIDIYHTTRDKSAYNGGLFWHTYHYVDADTGTHRSYPRSLLQLKGMPGLDPNDPKAKRSKSVYALGGGPANEHNYTTGLMLHHFLTGSAASREAALGLARWVIDMDDGRKTVYRWFSRANTGYASQSRDPSYHGPGRGSGNSLSALLDGHRLSGDPAFLAKAEQLVRRCIHPADDVPKRNLLDVENRWFYTMFLQALGKYLDHKAERGELDRMYAYARASLLHYARWMADNEVPTLSRPEILEYPNETWAAQDMRKSEVFKFAAKHATGTEKARFLERAEFFFRDSVSRLTAFPSRTLARPVVLMLSYGYMHAHFQKRPDESAPPPNVEVTDFGKPEVFVSQPVIAKKRAKLLAAVGAACGVVCAIGLVVWLLLR</sequence>